<sequence>MKTKRPYAKSVENFNRYRFYAEKAAKEEQAGNYKEAETHWDLAMLSASPENKEWAIRRRDFCQCMHQRPF</sequence>
<proteinExistence type="predicted"/>
<dbReference type="EMBL" id="MLHN01000008">
    <property type="protein sequence ID" value="OOF50884.1"/>
    <property type="molecule type" value="Genomic_DNA"/>
</dbReference>
<evidence type="ECO:0000313" key="1">
    <source>
        <dbReference type="EMBL" id="OOF50884.1"/>
    </source>
</evidence>
<dbReference type="Proteomes" id="UP000188481">
    <property type="component" value="Unassembled WGS sequence"/>
</dbReference>
<gene>
    <name evidence="1" type="ORF">BKK54_04080</name>
</gene>
<evidence type="ECO:0008006" key="3">
    <source>
        <dbReference type="Google" id="ProtNLM"/>
    </source>
</evidence>
<reference evidence="1 2" key="1">
    <citation type="submission" date="2016-10" db="EMBL/GenBank/DDBJ databases">
        <title>Rodentibacter gen. nov. and new species.</title>
        <authorList>
            <person name="Christensen H."/>
        </authorList>
    </citation>
    <scope>NUCLEOTIDE SEQUENCE [LARGE SCALE GENOMIC DNA]</scope>
    <source>
        <strain evidence="2">ppn416</strain>
    </source>
</reference>
<name>A0A1V3J6K7_9PAST</name>
<dbReference type="RefSeq" id="WP_077541795.1">
    <property type="nucleotide sequence ID" value="NZ_MLHN01000008.1"/>
</dbReference>
<keyword evidence="2" id="KW-1185">Reference proteome</keyword>
<dbReference type="AlphaFoldDB" id="A0A1V3J6K7"/>
<organism evidence="1 2">
    <name type="scientific">Rodentibacter genomosp. 1</name>
    <dbReference type="NCBI Taxonomy" id="1908264"/>
    <lineage>
        <taxon>Bacteria</taxon>
        <taxon>Pseudomonadati</taxon>
        <taxon>Pseudomonadota</taxon>
        <taxon>Gammaproteobacteria</taxon>
        <taxon>Pasteurellales</taxon>
        <taxon>Pasteurellaceae</taxon>
        <taxon>Rodentibacter</taxon>
    </lineage>
</organism>
<evidence type="ECO:0000313" key="2">
    <source>
        <dbReference type="Proteomes" id="UP000188481"/>
    </source>
</evidence>
<accession>A0A1V3J6K7</accession>
<dbReference type="InterPro" id="IPR047666">
    <property type="entry name" value="ANR_neg_reg"/>
</dbReference>
<comment type="caution">
    <text evidence="1">The sequence shown here is derived from an EMBL/GenBank/DDBJ whole genome shotgun (WGS) entry which is preliminary data.</text>
</comment>
<protein>
    <recommendedName>
        <fullName evidence="3">ANR family transcriptional regulator</fullName>
    </recommendedName>
</protein>
<dbReference type="NCBIfam" id="NF033650">
    <property type="entry name" value="ANR_neg_reg"/>
    <property type="match status" value="1"/>
</dbReference>
<dbReference type="STRING" id="1908264.BKK54_04080"/>